<evidence type="ECO:0000313" key="3">
    <source>
        <dbReference type="Proteomes" id="UP001255856"/>
    </source>
</evidence>
<gene>
    <name evidence="2" type="ORF">QBZ16_005361</name>
</gene>
<proteinExistence type="predicted"/>
<dbReference type="Proteomes" id="UP001255856">
    <property type="component" value="Unassembled WGS sequence"/>
</dbReference>
<protein>
    <submittedName>
        <fullName evidence="2">Uncharacterized protein</fullName>
    </submittedName>
</protein>
<sequence length="154" mass="17341">MSRFRFLALLVLAFEATVAVQDELAWTRKRWADHTLEFPWVAFKEQALRVEKRGMTTLEGPYDNLPERYRAAEAKSEPLHADVLELSTVLEVTDEEEALGALSCRTCQLLLRRLWHGLVAWVDGTGAVPNAPTVEAYATQLCQTEVGRRLGGVE</sequence>
<dbReference type="EMBL" id="JASFZW010000009">
    <property type="protein sequence ID" value="KAK2076601.1"/>
    <property type="molecule type" value="Genomic_DNA"/>
</dbReference>
<keyword evidence="3" id="KW-1185">Reference proteome</keyword>
<feature type="signal peptide" evidence="1">
    <location>
        <begin position="1"/>
        <end position="19"/>
    </location>
</feature>
<organism evidence="2 3">
    <name type="scientific">Prototheca wickerhamii</name>
    <dbReference type="NCBI Taxonomy" id="3111"/>
    <lineage>
        <taxon>Eukaryota</taxon>
        <taxon>Viridiplantae</taxon>
        <taxon>Chlorophyta</taxon>
        <taxon>core chlorophytes</taxon>
        <taxon>Trebouxiophyceae</taxon>
        <taxon>Chlorellales</taxon>
        <taxon>Chlorellaceae</taxon>
        <taxon>Prototheca</taxon>
    </lineage>
</organism>
<evidence type="ECO:0000313" key="2">
    <source>
        <dbReference type="EMBL" id="KAK2076601.1"/>
    </source>
</evidence>
<name>A0AAD9IFH8_PROWI</name>
<accession>A0AAD9IFH8</accession>
<dbReference type="AlphaFoldDB" id="A0AAD9IFH8"/>
<feature type="chain" id="PRO_5042280839" evidence="1">
    <location>
        <begin position="20"/>
        <end position="154"/>
    </location>
</feature>
<comment type="caution">
    <text evidence="2">The sequence shown here is derived from an EMBL/GenBank/DDBJ whole genome shotgun (WGS) entry which is preliminary data.</text>
</comment>
<evidence type="ECO:0000256" key="1">
    <source>
        <dbReference type="SAM" id="SignalP"/>
    </source>
</evidence>
<reference evidence="2" key="1">
    <citation type="submission" date="2021-01" db="EMBL/GenBank/DDBJ databases">
        <authorList>
            <person name="Eckstrom K.M.E."/>
        </authorList>
    </citation>
    <scope>NUCLEOTIDE SEQUENCE</scope>
    <source>
        <strain evidence="2">UVCC 0001</strain>
    </source>
</reference>
<keyword evidence="1" id="KW-0732">Signal</keyword>